<dbReference type="Gene3D" id="3.40.1360.10">
    <property type="match status" value="1"/>
</dbReference>
<keyword evidence="2" id="KW-0614">Plasmid</keyword>
<evidence type="ECO:0000313" key="2">
    <source>
        <dbReference type="EMBL" id="AFZ55525.1"/>
    </source>
</evidence>
<dbReference type="RefSeq" id="WP_015221243.1">
    <property type="nucleotide sequence ID" value="NC_019777.1"/>
</dbReference>
<geneLocation type="plasmid" evidence="2 3">
    <name>pCYAN10605.01</name>
</geneLocation>
<proteinExistence type="predicted"/>
<feature type="compositionally biased region" description="Low complexity" evidence="1">
    <location>
        <begin position="991"/>
        <end position="1002"/>
    </location>
</feature>
<dbReference type="CDD" id="cd01029">
    <property type="entry name" value="TOPRIM_primases"/>
    <property type="match status" value="1"/>
</dbReference>
<feature type="region of interest" description="Disordered" evidence="1">
    <location>
        <begin position="990"/>
        <end position="1062"/>
    </location>
</feature>
<organism evidence="2 3">
    <name type="scientific">Cyanobacterium aponinum (strain PCC 10605)</name>
    <dbReference type="NCBI Taxonomy" id="755178"/>
    <lineage>
        <taxon>Bacteria</taxon>
        <taxon>Bacillati</taxon>
        <taxon>Cyanobacteriota</taxon>
        <taxon>Cyanophyceae</taxon>
        <taxon>Oscillatoriophycideae</taxon>
        <taxon>Chroococcales</taxon>
        <taxon>Geminocystaceae</taxon>
        <taxon>Cyanobacterium</taxon>
    </lineage>
</organism>
<sequence length="1118" mass="128054">MKPIKEVTKQNPCPHCGKPDWCYSIGNLSVCNRDNPPADGWYQTNKTDRDGHFYYAPIHDLPEKQPKQSNTRTWEYLDPTGNKLVRVVRIDPQKIIWQEYWLEHPDLAKFRTEGYWVKLSQKDYDKGKCTQAQWELFNQLKEEKRQHIPIYRYHEIQKAISENKTIFIVEGESCADKLWELGIPATTNIGGSKKWRSSHTQDLLEGSRERSAVPSIVLCPDRDKPGVEHTERIYQDFPHAQWLYAFPLSPLWNVSLPHSNGLDIEDWIDELKHSYRLSDNQIVKTIYSSIENYRNLNSELNTDLFNQSLSVNNVNTLSSNSVGVGNSSVNKSVSTSINNHQQCQQMNEAELIAKLHEIIDIAPSKSTITVLFFQLSKSTGRSVNEIRKLYQDLIADIEKENDRPIVKQEIKQLLTLESTHLDLGDYLPIEMVKPLNHIAEILGSNSLSQLTALLPVVASIINPDTKLTLVKSSKFYARPIFYSAVVGESGCAKSPTIKIFTDPLTQYMQGKAENVYQHQLAEYEAIKADKSIDNKPPKPNAIEYYVSDVTSECLAQIINEQPHKGFLMYYDELSGLIKQNNAYRGGRGADQEKILSGRDGTGWKVNRKGGDRFHNSRSTYSILGAITPDILRQQMGTCQDESGYWARFCYSYLPMKKCKFPDNELNIDIYPMLCSLYENLERLPAYQYHLCPLGVNIYEDFFNEMEDNKINEPNQAMRTVYAKFKRVAGEIALLLQSLHKAFYHIDDENNEITYIDPEFVAMGVELAKRYISEIKAIYLRHEGSDEKNLSPIYSRIIMLSQRKGWLKARDLKQGDRYFRKLTTVEIRHHFQNLIDLGFGVIRGVGKAMEWCFSNSETESLHNLKKGEQKRVTQNLTSNKPEPYSYAYQPSPPNSELITHNSNYHSLTFNVDNVDEFVDNQNQPQNTENNKVKSVIPINIDNVDNYSNREIKTEKSELLKNELNNNKSEIIPNPHTQLSTTVNIEDSDSILSSNSFYEPSSPSDILQDKPTQGSELKSEPLAPQSPSLKSDSKPKTTKNSSLSHQHQNTNLSQSSINPKPRFDGGDKYEGLYAIVPVEYAKSQILVNLRQEKSYLIGKESGMTKWIKVPLSKVIEYRQK</sequence>
<dbReference type="EMBL" id="CP003948">
    <property type="protein sequence ID" value="AFZ55525.1"/>
    <property type="molecule type" value="Genomic_DNA"/>
</dbReference>
<dbReference type="AlphaFoldDB" id="K9ZAA5"/>
<dbReference type="InterPro" id="IPR034154">
    <property type="entry name" value="TOPRIM_DnaG/twinkle"/>
</dbReference>
<dbReference type="eggNOG" id="COG5545">
    <property type="taxonomic scope" value="Bacteria"/>
</dbReference>
<dbReference type="OrthoDB" id="472901at2"/>
<name>K9ZAA5_CYAAP</name>
<dbReference type="Proteomes" id="UP000010480">
    <property type="component" value="Plasmid pCYAN10605.01"/>
</dbReference>
<keyword evidence="3" id="KW-1185">Reference proteome</keyword>
<dbReference type="KEGG" id="can:Cyan10605_3490"/>
<accession>K9ZAA5</accession>
<evidence type="ECO:0008006" key="4">
    <source>
        <dbReference type="Google" id="ProtNLM"/>
    </source>
</evidence>
<feature type="compositionally biased region" description="Polar residues" evidence="1">
    <location>
        <begin position="1036"/>
        <end position="1056"/>
    </location>
</feature>
<dbReference type="InterPro" id="IPR025048">
    <property type="entry name" value="DUF3987"/>
</dbReference>
<protein>
    <recommendedName>
        <fullName evidence="4">DUF3987 domain-containing protein</fullName>
    </recommendedName>
</protein>
<evidence type="ECO:0000256" key="1">
    <source>
        <dbReference type="SAM" id="MobiDB-lite"/>
    </source>
</evidence>
<gene>
    <name evidence="2" type="ordered locus">Cyan10605_3490</name>
</gene>
<dbReference type="Pfam" id="PF13148">
    <property type="entry name" value="DUF3987"/>
    <property type="match status" value="1"/>
</dbReference>
<reference evidence="3" key="1">
    <citation type="journal article" date="2013" name="Proc. Natl. Acad. Sci. U.S.A.">
        <title>Improving the coverage of the cyanobacterial phylum using diversity-driven genome sequencing.</title>
        <authorList>
            <person name="Shih P.M."/>
            <person name="Wu D."/>
            <person name="Latifi A."/>
            <person name="Axen S.D."/>
            <person name="Fewer D.P."/>
            <person name="Talla E."/>
            <person name="Calteau A."/>
            <person name="Cai F."/>
            <person name="Tandeau de Marsac N."/>
            <person name="Rippka R."/>
            <person name="Herdman M."/>
            <person name="Sivonen K."/>
            <person name="Coursin T."/>
            <person name="Laurent T."/>
            <person name="Goodwin L."/>
            <person name="Nolan M."/>
            <person name="Davenport K.W."/>
            <person name="Han C.S."/>
            <person name="Rubin E.M."/>
            <person name="Eisen J.A."/>
            <person name="Woyke T."/>
            <person name="Gugger M."/>
            <person name="Kerfeld C.A."/>
        </authorList>
    </citation>
    <scope>NUCLEOTIDE SEQUENCE [LARGE SCALE GENOMIC DNA]</scope>
    <source>
        <strain evidence="3">PCC 10605</strain>
        <plasmid evidence="3">Plasmid pCYAN10605.01</plasmid>
    </source>
</reference>
<evidence type="ECO:0000313" key="3">
    <source>
        <dbReference type="Proteomes" id="UP000010480"/>
    </source>
</evidence>
<dbReference type="HOGENOM" id="CLU_280710_0_0_3"/>